<evidence type="ECO:0000256" key="1">
    <source>
        <dbReference type="SAM" id="MobiDB-lite"/>
    </source>
</evidence>
<feature type="region of interest" description="Disordered" evidence="1">
    <location>
        <begin position="36"/>
        <end position="65"/>
    </location>
</feature>
<protein>
    <submittedName>
        <fullName evidence="2">Uncharacterized protein</fullName>
    </submittedName>
</protein>
<name>A0A0V0TYR3_9BILA</name>
<dbReference type="AlphaFoldDB" id="A0A0V0TYR3"/>
<organism evidence="2 3">
    <name type="scientific">Trichinella murrelli</name>
    <dbReference type="NCBI Taxonomy" id="144512"/>
    <lineage>
        <taxon>Eukaryota</taxon>
        <taxon>Metazoa</taxon>
        <taxon>Ecdysozoa</taxon>
        <taxon>Nematoda</taxon>
        <taxon>Enoplea</taxon>
        <taxon>Dorylaimia</taxon>
        <taxon>Trichinellida</taxon>
        <taxon>Trichinellidae</taxon>
        <taxon>Trichinella</taxon>
    </lineage>
</organism>
<feature type="compositionally biased region" description="Basic and acidic residues" evidence="1">
    <location>
        <begin position="45"/>
        <end position="56"/>
    </location>
</feature>
<dbReference type="OrthoDB" id="5920577at2759"/>
<dbReference type="Proteomes" id="UP000055048">
    <property type="component" value="Unassembled WGS sequence"/>
</dbReference>
<gene>
    <name evidence="2" type="ORF">T05_1659</name>
</gene>
<comment type="caution">
    <text evidence="2">The sequence shown here is derived from an EMBL/GenBank/DDBJ whole genome shotgun (WGS) entry which is preliminary data.</text>
</comment>
<sequence>MSRLWIMSNLLAQGKLLWTEQTDLLGRGRIVKPKLPPSPSAFPHWRHEDELRHDQASRQTKKKKELSSRFLVSGQSVSRSVSWWSAAVDRPVDRENGSVRVAARWTLHNAELRLTGGVQLRAAIYVVVDVDQPTD</sequence>
<accession>A0A0V0TYR3</accession>
<reference evidence="2 3" key="1">
    <citation type="submission" date="2015-01" db="EMBL/GenBank/DDBJ databases">
        <title>Evolution of Trichinella species and genotypes.</title>
        <authorList>
            <person name="Korhonen P.K."/>
            <person name="Edoardo P."/>
            <person name="Giuseppe L.R."/>
            <person name="Gasser R.B."/>
        </authorList>
    </citation>
    <scope>NUCLEOTIDE SEQUENCE [LARGE SCALE GENOMIC DNA]</scope>
    <source>
        <strain evidence="2">ISS417</strain>
    </source>
</reference>
<evidence type="ECO:0000313" key="2">
    <source>
        <dbReference type="EMBL" id="KRX44143.1"/>
    </source>
</evidence>
<evidence type="ECO:0000313" key="3">
    <source>
        <dbReference type="Proteomes" id="UP000055048"/>
    </source>
</evidence>
<keyword evidence="3" id="KW-1185">Reference proteome</keyword>
<proteinExistence type="predicted"/>
<dbReference type="EMBL" id="JYDJ01000103">
    <property type="protein sequence ID" value="KRX44143.1"/>
    <property type="molecule type" value="Genomic_DNA"/>
</dbReference>